<dbReference type="InterPro" id="IPR017998">
    <property type="entry name" value="Chaperone_TCP-1"/>
</dbReference>
<dbReference type="OrthoDB" id="9362at2157"/>
<dbReference type="PROSITE" id="PS00995">
    <property type="entry name" value="TCP1_3"/>
    <property type="match status" value="1"/>
</dbReference>
<dbReference type="CDD" id="cd03343">
    <property type="entry name" value="cpn60"/>
    <property type="match status" value="1"/>
</dbReference>
<dbReference type="GO" id="GO:0005524">
    <property type="term" value="F:ATP binding"/>
    <property type="evidence" value="ECO:0007669"/>
    <property type="project" value="UniProtKB-KW"/>
</dbReference>
<dbReference type="InterPro" id="IPR027413">
    <property type="entry name" value="GROEL-like_equatorial_sf"/>
</dbReference>
<gene>
    <name evidence="6" type="ORF">DFR86_04955</name>
</gene>
<evidence type="ECO:0000256" key="5">
    <source>
        <dbReference type="RuleBase" id="RU004187"/>
    </source>
</evidence>
<dbReference type="InterPro" id="IPR027410">
    <property type="entry name" value="TCP-1-like_intermed_sf"/>
</dbReference>
<dbReference type="GO" id="GO:0016887">
    <property type="term" value="F:ATP hydrolysis activity"/>
    <property type="evidence" value="ECO:0007669"/>
    <property type="project" value="InterPro"/>
</dbReference>
<dbReference type="GO" id="GO:0140662">
    <property type="term" value="F:ATP-dependent protein folding chaperone"/>
    <property type="evidence" value="ECO:0007669"/>
    <property type="project" value="InterPro"/>
</dbReference>
<dbReference type="NCBIfam" id="TIGR02339">
    <property type="entry name" value="thermosome_arch"/>
    <property type="match status" value="1"/>
</dbReference>
<dbReference type="InterPro" id="IPR027409">
    <property type="entry name" value="GroEL-like_apical_dom_sf"/>
</dbReference>
<dbReference type="SUPFAM" id="SSF48592">
    <property type="entry name" value="GroEL equatorial domain-like"/>
    <property type="match status" value="1"/>
</dbReference>
<dbReference type="InterPro" id="IPR053374">
    <property type="entry name" value="TCP-1_chaperonin"/>
</dbReference>
<accession>A0A2U9ILS8</accession>
<name>A0A2U9ILS8_9CREN</name>
<keyword evidence="7" id="KW-1185">Reference proteome</keyword>
<dbReference type="Gene3D" id="1.10.560.10">
    <property type="entry name" value="GroEL-like equatorial domain"/>
    <property type="match status" value="1"/>
</dbReference>
<dbReference type="PROSITE" id="PS00751">
    <property type="entry name" value="TCP1_2"/>
    <property type="match status" value="1"/>
</dbReference>
<dbReference type="KEGG" id="asul:DFR86_04955"/>
<dbReference type="AlphaFoldDB" id="A0A2U9ILS8"/>
<dbReference type="InterPro" id="IPR002423">
    <property type="entry name" value="Cpn60/GroEL/TCP-1"/>
</dbReference>
<evidence type="ECO:0000256" key="1">
    <source>
        <dbReference type="ARBA" id="ARBA00008020"/>
    </source>
</evidence>
<dbReference type="SUPFAM" id="SSF54849">
    <property type="entry name" value="GroEL-intermediate domain like"/>
    <property type="match status" value="1"/>
</dbReference>
<dbReference type="InterPro" id="IPR054827">
    <property type="entry name" value="thermosome_alpha"/>
</dbReference>
<dbReference type="GO" id="GO:0051082">
    <property type="term" value="F:unfolded protein binding"/>
    <property type="evidence" value="ECO:0007669"/>
    <property type="project" value="InterPro"/>
</dbReference>
<dbReference type="PRINTS" id="PR00304">
    <property type="entry name" value="TCOMPLEXTCP1"/>
</dbReference>
<evidence type="ECO:0000256" key="4">
    <source>
        <dbReference type="ARBA" id="ARBA00023186"/>
    </source>
</evidence>
<dbReference type="EMBL" id="CP029288">
    <property type="protein sequence ID" value="AWR96971.1"/>
    <property type="molecule type" value="Genomic_DNA"/>
</dbReference>
<dbReference type="Gene3D" id="3.30.260.10">
    <property type="entry name" value="TCP-1-like chaperonin intermediate domain"/>
    <property type="match status" value="1"/>
</dbReference>
<organism evidence="6 7">
    <name type="scientific">Acidianus sulfidivorans JP7</name>
    <dbReference type="NCBI Taxonomy" id="619593"/>
    <lineage>
        <taxon>Archaea</taxon>
        <taxon>Thermoproteota</taxon>
        <taxon>Thermoprotei</taxon>
        <taxon>Sulfolobales</taxon>
        <taxon>Sulfolobaceae</taxon>
        <taxon>Acidianus</taxon>
    </lineage>
</organism>
<keyword evidence="3 5" id="KW-0067">ATP-binding</keyword>
<dbReference type="GeneID" id="36837294"/>
<protein>
    <submittedName>
        <fullName evidence="6">Thermosome subunit</fullName>
    </submittedName>
</protein>
<dbReference type="InterPro" id="IPR002194">
    <property type="entry name" value="Chaperonin_TCP-1_CS"/>
</dbReference>
<dbReference type="Proteomes" id="UP000248410">
    <property type="component" value="Chromosome"/>
</dbReference>
<dbReference type="InterPro" id="IPR012714">
    <property type="entry name" value="Thermosome_arc"/>
</dbReference>
<sequence>MANVIFRENTSRQSGRDVMISNITAVKTLSEMLKSSLGPRGLDKMLVSSTNDIVVTNDGATIVKELDIQHPAAKIIVETAKSQDSEVGDGTTTAVVLSGFLLEEAGKLLDQNIHPTIIIDGFKQAADLSLKIAKDIAIKINPEDKQFLKEIAFTTLSSKFFSGKELLDKVIDIAINAVLEITNKYGDNYSIDLDNVKYVKKRGESIDDVELVKGYILDKEVAHEGMPKTVNEAKIAILDFALEVKKPEISAKLSIASPEQIKSALDEQAKYIKNIVDKLASIGANVVICQKGMDDIAQYFLAKKGIMGIKNVSRSDIEKIAKTTGGNIISSPNDLDASYLGYAKSISEKEVGKEKAIFIEGVKQAKVVTILIRGATDISMDEVERSFNDVLSAIKNVILYPYVVAGGGAFEEEVAMKLRNNSLPGKQQLALEAFANALEEIAITLAETAGLDPTDALVNLRTMHSKGYNKSGVDVMNGKIIEDITKIGVLDPLRVKEQVIKGAIEAASAILKIDDLIAAAPSKQPAQGSQGAEGGYPGMGGYGGYPGMM</sequence>
<evidence type="ECO:0000313" key="7">
    <source>
        <dbReference type="Proteomes" id="UP000248410"/>
    </source>
</evidence>
<keyword evidence="2 5" id="KW-0547">Nucleotide-binding</keyword>
<dbReference type="NCBIfam" id="NF041082">
    <property type="entry name" value="thermosome_alpha"/>
    <property type="match status" value="1"/>
</dbReference>
<dbReference type="SUPFAM" id="SSF52029">
    <property type="entry name" value="GroEL apical domain-like"/>
    <property type="match status" value="1"/>
</dbReference>
<comment type="similarity">
    <text evidence="1 5">Belongs to the TCP-1 chaperonin family.</text>
</comment>
<dbReference type="PANTHER" id="PTHR11353">
    <property type="entry name" value="CHAPERONIN"/>
    <property type="match status" value="1"/>
</dbReference>
<dbReference type="Gene3D" id="3.50.7.10">
    <property type="entry name" value="GroEL"/>
    <property type="match status" value="1"/>
</dbReference>
<keyword evidence="4 5" id="KW-0143">Chaperone</keyword>
<dbReference type="Pfam" id="PF00118">
    <property type="entry name" value="Cpn60_TCP1"/>
    <property type="match status" value="1"/>
</dbReference>
<proteinExistence type="inferred from homology"/>
<evidence type="ECO:0000256" key="3">
    <source>
        <dbReference type="ARBA" id="ARBA00022840"/>
    </source>
</evidence>
<dbReference type="RefSeq" id="WP_110379861.1">
    <property type="nucleotide sequence ID" value="NZ_CP029288.2"/>
</dbReference>
<evidence type="ECO:0000256" key="2">
    <source>
        <dbReference type="ARBA" id="ARBA00022741"/>
    </source>
</evidence>
<reference evidence="6 7" key="1">
    <citation type="submission" date="2018-05" db="EMBL/GenBank/DDBJ databases">
        <title>Complete Genome Sequences of Extremely Thermoacidophilic, Metal-Mobilizing Type-Strain Members of the Archaeal Family Sulfolobaceae: Acidianus brierleyi DSM-1651T, Acidianus sulfidivorans DSM-18786T, Metallosphaera hakonensis DSM-7519T, and Metallosphaera prunae DSM-10039T.</title>
        <authorList>
            <person name="Counts J.A."/>
            <person name="Kelly R.M."/>
        </authorList>
    </citation>
    <scope>NUCLEOTIDE SEQUENCE [LARGE SCALE GENOMIC DNA]</scope>
    <source>
        <strain evidence="6 7">JP7</strain>
    </source>
</reference>
<dbReference type="NCBIfam" id="NF041083">
    <property type="entry name" value="thermosome_beta"/>
    <property type="match status" value="1"/>
</dbReference>
<evidence type="ECO:0000313" key="6">
    <source>
        <dbReference type="EMBL" id="AWR96971.1"/>
    </source>
</evidence>
<dbReference type="PROSITE" id="PS00750">
    <property type="entry name" value="TCP1_1"/>
    <property type="match status" value="1"/>
</dbReference>